<dbReference type="EMBL" id="MU167227">
    <property type="protein sequence ID" value="KAG0149494.1"/>
    <property type="molecule type" value="Genomic_DNA"/>
</dbReference>
<feature type="compositionally biased region" description="Polar residues" evidence="1">
    <location>
        <begin position="250"/>
        <end position="265"/>
    </location>
</feature>
<protein>
    <submittedName>
        <fullName evidence="2">Uncharacterized protein</fullName>
    </submittedName>
</protein>
<feature type="compositionally biased region" description="Polar residues" evidence="1">
    <location>
        <begin position="279"/>
        <end position="288"/>
    </location>
</feature>
<feature type="compositionally biased region" description="Polar residues" evidence="1">
    <location>
        <begin position="16"/>
        <end position="41"/>
    </location>
</feature>
<feature type="region of interest" description="Disordered" evidence="1">
    <location>
        <begin position="200"/>
        <end position="309"/>
    </location>
</feature>
<evidence type="ECO:0000313" key="2">
    <source>
        <dbReference type="EMBL" id="KAG0149494.1"/>
    </source>
</evidence>
<dbReference type="AlphaFoldDB" id="A0A9P6NSM4"/>
<feature type="compositionally biased region" description="Low complexity" evidence="1">
    <location>
        <begin position="224"/>
        <end position="237"/>
    </location>
</feature>
<feature type="region of interest" description="Disordered" evidence="1">
    <location>
        <begin position="1"/>
        <end position="75"/>
    </location>
</feature>
<feature type="compositionally biased region" description="Polar residues" evidence="1">
    <location>
        <begin position="214"/>
        <end position="223"/>
    </location>
</feature>
<accession>A0A9P6NSM4</accession>
<keyword evidence="3" id="KW-1185">Reference proteome</keyword>
<evidence type="ECO:0000313" key="3">
    <source>
        <dbReference type="Proteomes" id="UP000886653"/>
    </source>
</evidence>
<gene>
    <name evidence="2" type="ORF">CROQUDRAFT_653572</name>
</gene>
<feature type="compositionally biased region" description="Pro residues" evidence="1">
    <location>
        <begin position="1"/>
        <end position="13"/>
    </location>
</feature>
<organism evidence="2 3">
    <name type="scientific">Cronartium quercuum f. sp. fusiforme G11</name>
    <dbReference type="NCBI Taxonomy" id="708437"/>
    <lineage>
        <taxon>Eukaryota</taxon>
        <taxon>Fungi</taxon>
        <taxon>Dikarya</taxon>
        <taxon>Basidiomycota</taxon>
        <taxon>Pucciniomycotina</taxon>
        <taxon>Pucciniomycetes</taxon>
        <taxon>Pucciniales</taxon>
        <taxon>Coleosporiaceae</taxon>
        <taxon>Cronartium</taxon>
    </lineage>
</organism>
<name>A0A9P6NSM4_9BASI</name>
<evidence type="ECO:0000256" key="1">
    <source>
        <dbReference type="SAM" id="MobiDB-lite"/>
    </source>
</evidence>
<comment type="caution">
    <text evidence="2">The sequence shown here is derived from an EMBL/GenBank/DDBJ whole genome shotgun (WGS) entry which is preliminary data.</text>
</comment>
<dbReference type="Proteomes" id="UP000886653">
    <property type="component" value="Unassembled WGS sequence"/>
</dbReference>
<reference evidence="2" key="1">
    <citation type="submission" date="2013-11" db="EMBL/GenBank/DDBJ databases">
        <title>Genome sequence of the fusiform rust pathogen reveals effectors for host alternation and coevolution with pine.</title>
        <authorList>
            <consortium name="DOE Joint Genome Institute"/>
            <person name="Smith K."/>
            <person name="Pendleton A."/>
            <person name="Kubisiak T."/>
            <person name="Anderson C."/>
            <person name="Salamov A."/>
            <person name="Aerts A."/>
            <person name="Riley R."/>
            <person name="Clum A."/>
            <person name="Lindquist E."/>
            <person name="Ence D."/>
            <person name="Campbell M."/>
            <person name="Kronenberg Z."/>
            <person name="Feau N."/>
            <person name="Dhillon B."/>
            <person name="Hamelin R."/>
            <person name="Burleigh J."/>
            <person name="Smith J."/>
            <person name="Yandell M."/>
            <person name="Nelson C."/>
            <person name="Grigoriev I."/>
            <person name="Davis J."/>
        </authorList>
    </citation>
    <scope>NUCLEOTIDE SEQUENCE</scope>
    <source>
        <strain evidence="2">G11</strain>
    </source>
</reference>
<sequence length="309" mass="33847">MSLTPPPPPPPHRPSSCGSVTGCQTSLSASTKLKRSLTITPPLSRVSSSSSSSSTNSTNSTAQHGLPPSSLPDPNRLREILADITEETNNHHEYALRPTTTLGTLTRQMTNPQRVLRTTTGPITRSRSMITIHTPTRSRSNTPSIIGVDENLAGSDPSTPNILNRLNQTPTMTMVNIRPDLYTPSPLGSRIDNRHIISNHLEPPRSIPEPSSSDNNHNATTDPSSSSGSQQSHQSRSILNRPTRRGRSSLIITNEDISSTPSTLQPRLRRLRRIREGSNDQISTSPDETQLDHHKRRKRNSNSTGLSRL</sequence>
<proteinExistence type="predicted"/>
<feature type="compositionally biased region" description="Low complexity" evidence="1">
    <location>
        <begin position="47"/>
        <end position="61"/>
    </location>
</feature>
<dbReference type="OrthoDB" id="10680151at2759"/>